<keyword evidence="4" id="KW-1185">Reference proteome</keyword>
<dbReference type="Proteomes" id="UP000199101">
    <property type="component" value="Unassembled WGS sequence"/>
</dbReference>
<feature type="transmembrane region" description="Helical" evidence="2">
    <location>
        <begin position="53"/>
        <end position="73"/>
    </location>
</feature>
<protein>
    <submittedName>
        <fullName evidence="3">Uncharacterized protein</fullName>
    </submittedName>
</protein>
<feature type="compositionally biased region" description="Low complexity" evidence="1">
    <location>
        <begin position="238"/>
        <end position="258"/>
    </location>
</feature>
<evidence type="ECO:0000313" key="3">
    <source>
        <dbReference type="EMBL" id="SCB41615.1"/>
    </source>
</evidence>
<name>A0A1C3WNV6_9HYPH</name>
<keyword evidence="2" id="KW-0812">Transmembrane</keyword>
<gene>
    <name evidence="3" type="ORF">GA0061103_5880</name>
</gene>
<feature type="region of interest" description="Disordered" evidence="1">
    <location>
        <begin position="225"/>
        <end position="258"/>
    </location>
</feature>
<evidence type="ECO:0000256" key="1">
    <source>
        <dbReference type="SAM" id="MobiDB-lite"/>
    </source>
</evidence>
<keyword evidence="2" id="KW-1133">Transmembrane helix</keyword>
<accession>A0A1C3WNV6</accession>
<evidence type="ECO:0000256" key="2">
    <source>
        <dbReference type="SAM" id="Phobius"/>
    </source>
</evidence>
<organism evidence="3 4">
    <name type="scientific">Rhizobium multihospitium</name>
    <dbReference type="NCBI Taxonomy" id="410764"/>
    <lineage>
        <taxon>Bacteria</taxon>
        <taxon>Pseudomonadati</taxon>
        <taxon>Pseudomonadota</taxon>
        <taxon>Alphaproteobacteria</taxon>
        <taxon>Hyphomicrobiales</taxon>
        <taxon>Rhizobiaceae</taxon>
        <taxon>Rhizobium/Agrobacterium group</taxon>
        <taxon>Rhizobium</taxon>
    </lineage>
</organism>
<dbReference type="EMBL" id="FMAG01000006">
    <property type="protein sequence ID" value="SCB41615.1"/>
    <property type="molecule type" value="Genomic_DNA"/>
</dbReference>
<sequence length="258" mass="29181">MQKKDQDWTYWTGWIVAYVILAVIFLVLVFWGWLDQPWCDAGKQGVPCLRDWLEALGGWAALLVGGPSLYVLWRQVRDADRNQRISFKIQLRRSKSLSRNVLRNASSLTYVTDMLVKLLLIPAIRSNEPMSIEGHDAIFDMVRGLLESGGFQQFEDEIEVSPDRTLEVVFLMMKMHHQAEHLAGARDDQRAAHLMVLFENVGKYSKAVSRHAAAFLAEVEEIFGERSESEATEDAPFTSENNRSSSGSPRSPSTPSHA</sequence>
<feature type="transmembrane region" description="Helical" evidence="2">
    <location>
        <begin position="12"/>
        <end position="33"/>
    </location>
</feature>
<dbReference type="AlphaFoldDB" id="A0A1C3WNV6"/>
<dbReference type="RefSeq" id="WP_141694462.1">
    <property type="nucleotide sequence ID" value="NZ_FMAG01000006.1"/>
</dbReference>
<keyword evidence="2" id="KW-0472">Membrane</keyword>
<evidence type="ECO:0000313" key="4">
    <source>
        <dbReference type="Proteomes" id="UP000199101"/>
    </source>
</evidence>
<proteinExistence type="predicted"/>
<reference evidence="4" key="1">
    <citation type="submission" date="2016-08" db="EMBL/GenBank/DDBJ databases">
        <authorList>
            <person name="Varghese N."/>
            <person name="Submissions Spin"/>
        </authorList>
    </citation>
    <scope>NUCLEOTIDE SEQUENCE [LARGE SCALE GENOMIC DNA]</scope>
    <source>
        <strain evidence="4">HAMBI 2975</strain>
    </source>
</reference>
<dbReference type="OrthoDB" id="8305526at2"/>